<evidence type="ECO:0000313" key="7">
    <source>
        <dbReference type="EMBL" id="RSH92300.1"/>
    </source>
</evidence>
<comment type="subcellular location">
    <subcellularLocation>
        <location evidence="1">Mitochondrion membrane</location>
        <topology evidence="1">Multi-pass membrane protein</topology>
    </subcellularLocation>
</comment>
<evidence type="ECO:0000256" key="6">
    <source>
        <dbReference type="SAM" id="Phobius"/>
    </source>
</evidence>
<keyword evidence="5 6" id="KW-0472">Membrane</keyword>
<dbReference type="PANTHER" id="PTHR28234">
    <property type="entry name" value="NUCLEAR CONTROL OF ATPASE PROTEIN 2"/>
    <property type="match status" value="1"/>
</dbReference>
<name>A0A427YMM3_9TREE</name>
<gene>
    <name evidence="7" type="primary">NCA2</name>
    <name evidence="7" type="ORF">EHS25_008715</name>
</gene>
<dbReference type="InterPro" id="IPR013946">
    <property type="entry name" value="NCA2-like"/>
</dbReference>
<dbReference type="AlphaFoldDB" id="A0A427YMM3"/>
<keyword evidence="3 6" id="KW-1133">Transmembrane helix</keyword>
<evidence type="ECO:0000256" key="3">
    <source>
        <dbReference type="ARBA" id="ARBA00022989"/>
    </source>
</evidence>
<evidence type="ECO:0000256" key="5">
    <source>
        <dbReference type="ARBA" id="ARBA00023136"/>
    </source>
</evidence>
<sequence length="540" mass="60914">MSFLFTTPPPSYAEEQLSSHLSTLSTLPVTLEPSLRAAAAPPPALQSALHELSSTKPIPARSSSRAATMVWKEVLDAFVRGALELEEERNWWDSVVNSHRGVVIYLIQTLPLRLYKSIQPPSAFNLDSLQSFHFPSRSALFKPLPNASAALTSLTSPYNLTRREILSSRKSLTRTRDSFARRIGLLASQGPRWMAEKTEKGDATPRTMELDVSAESNRLYGLRHVLPKAVEIYWHGSNPYVRDTLNSARSVDGAPPQARSNLDTVLKTHRRPSPLTRFWFPLLFLPPAVLTLSRTLLRNKKWMQEQIRNSRETIRGFFVQWVWEPLEGIGKTLRQGGEGLGVAPTTVEADKQSLERMVVDLGKDYYHMSGPELEQLGQKSPVKNALMGHLVRALLIQTDLSLSLLSLDHLLRSQQLTFAFVGVAPSVLILYGFGGWLKGVWRGEQRGKGRRRRYFNGLRDIERLLLTTPKHDEEMSDRDRGLLIVSVSGLRTWAGGLGGNRDPFLGDLRMVEDPSMRRGDKLRVVERIWRCWGMDGRRVV</sequence>
<dbReference type="STRING" id="1890683.A0A427YMM3"/>
<keyword evidence="2 6" id="KW-0812">Transmembrane</keyword>
<dbReference type="OrthoDB" id="413313at2759"/>
<organism evidence="7 8">
    <name type="scientific">Saitozyma podzolica</name>
    <dbReference type="NCBI Taxonomy" id="1890683"/>
    <lineage>
        <taxon>Eukaryota</taxon>
        <taxon>Fungi</taxon>
        <taxon>Dikarya</taxon>
        <taxon>Basidiomycota</taxon>
        <taxon>Agaricomycotina</taxon>
        <taxon>Tremellomycetes</taxon>
        <taxon>Tremellales</taxon>
        <taxon>Trimorphomycetaceae</taxon>
        <taxon>Saitozyma</taxon>
    </lineage>
</organism>
<dbReference type="GO" id="GO:0005741">
    <property type="term" value="C:mitochondrial outer membrane"/>
    <property type="evidence" value="ECO:0007669"/>
    <property type="project" value="TreeGrafter"/>
</dbReference>
<keyword evidence="4" id="KW-0496">Mitochondrion</keyword>
<evidence type="ECO:0000256" key="1">
    <source>
        <dbReference type="ARBA" id="ARBA00004225"/>
    </source>
</evidence>
<dbReference type="Pfam" id="PF08637">
    <property type="entry name" value="NCA2"/>
    <property type="match status" value="2"/>
</dbReference>
<protein>
    <submittedName>
        <fullName evidence="7">Nuclear control of ATPase protein 2</fullName>
    </submittedName>
</protein>
<accession>A0A427YMM3</accession>
<keyword evidence="8" id="KW-1185">Reference proteome</keyword>
<dbReference type="Proteomes" id="UP000279259">
    <property type="component" value="Unassembled WGS sequence"/>
</dbReference>
<dbReference type="EMBL" id="RSCD01000006">
    <property type="protein sequence ID" value="RSH92300.1"/>
    <property type="molecule type" value="Genomic_DNA"/>
</dbReference>
<proteinExistence type="predicted"/>
<feature type="transmembrane region" description="Helical" evidence="6">
    <location>
        <begin position="419"/>
        <end position="441"/>
    </location>
</feature>
<dbReference type="PANTHER" id="PTHR28234:SF1">
    <property type="entry name" value="NUCLEAR CONTROL OF ATPASE PROTEIN 2"/>
    <property type="match status" value="1"/>
</dbReference>
<comment type="caution">
    <text evidence="7">The sequence shown here is derived from an EMBL/GenBank/DDBJ whole genome shotgun (WGS) entry which is preliminary data.</text>
</comment>
<reference evidence="7 8" key="1">
    <citation type="submission" date="2018-11" db="EMBL/GenBank/DDBJ databases">
        <title>Genome sequence of Saitozyma podzolica DSM 27192.</title>
        <authorList>
            <person name="Aliyu H."/>
            <person name="Gorte O."/>
            <person name="Ochsenreither K."/>
        </authorList>
    </citation>
    <scope>NUCLEOTIDE SEQUENCE [LARGE SCALE GENOMIC DNA]</scope>
    <source>
        <strain evidence="7 8">DSM 27192</strain>
    </source>
</reference>
<evidence type="ECO:0000256" key="4">
    <source>
        <dbReference type="ARBA" id="ARBA00023128"/>
    </source>
</evidence>
<evidence type="ECO:0000313" key="8">
    <source>
        <dbReference type="Proteomes" id="UP000279259"/>
    </source>
</evidence>
<evidence type="ECO:0000256" key="2">
    <source>
        <dbReference type="ARBA" id="ARBA00022692"/>
    </source>
</evidence>